<dbReference type="PANTHER" id="PTHR24171:SF8">
    <property type="entry name" value="BRCA1-ASSOCIATED RING DOMAIN PROTEIN 1"/>
    <property type="match status" value="1"/>
</dbReference>
<dbReference type="InterPro" id="IPR002110">
    <property type="entry name" value="Ankyrin_rpt"/>
</dbReference>
<gene>
    <name evidence="5" type="ORF">EC973_006370</name>
</gene>
<feature type="repeat" description="ANK" evidence="3">
    <location>
        <begin position="456"/>
        <end position="488"/>
    </location>
</feature>
<dbReference type="PANTHER" id="PTHR24171">
    <property type="entry name" value="ANKYRIN REPEAT DOMAIN-CONTAINING PROTEIN 39-RELATED"/>
    <property type="match status" value="1"/>
</dbReference>
<feature type="compositionally biased region" description="Basic and acidic residues" evidence="4">
    <location>
        <begin position="248"/>
        <end position="259"/>
    </location>
</feature>
<dbReference type="PROSITE" id="PS50088">
    <property type="entry name" value="ANK_REPEAT"/>
    <property type="match status" value="8"/>
</dbReference>
<feature type="compositionally biased region" description="Basic residues" evidence="4">
    <location>
        <begin position="95"/>
        <end position="104"/>
    </location>
</feature>
<accession>A0A8H7BZ02</accession>
<feature type="compositionally biased region" description="Acidic residues" evidence="4">
    <location>
        <begin position="109"/>
        <end position="118"/>
    </location>
</feature>
<feature type="region of interest" description="Disordered" evidence="4">
    <location>
        <begin position="560"/>
        <end position="629"/>
    </location>
</feature>
<evidence type="ECO:0000256" key="2">
    <source>
        <dbReference type="ARBA" id="ARBA00023043"/>
    </source>
</evidence>
<sequence>MSVSSWSKTLEKSSISVGSVDKKPKKLITDCKANGEKTTLRLTKALDTKPNILQTGLVARRSTPSETNTKYADKNTEHKESEEELEDGYWSQFRVSRKRHRRPMHIPCDDDDEEESEEEKQHVKRSNTSVASKLAMDVDDEKSESGSLANDRFSRNDERRQKQSIKRKQELNDLRENMKARRLRRKQSLERSVGSETKKKEGSTIDSPNQAADVAQLPIPDPLLERSAKVREDSVDQDTPKKSRGRRACKDPNKTDKSGRTKLFGFAGAGNIEAVKDLIERGADVNIKDNAGWTPLHEAALKGKPEIVRYMVACGADLNARGFGGDTPLHDACSNGYTDCVRILVEAGADVFAVNENKQQPIDVCEDTDCERILQAKMDELDHLVAQDKDGRTILHRACANGEYNQVLMLLEKGANVNMADSQSWTPLHEAAKYGHTTIVELLVSYGALVNSRGFGGDTALHNACHAGHEDTVKSLIQAGADVCLTNDTGKDAYHVCQSTAIRRMLMAKMDKIQRQKATSDALDEIAATSIRMQQTEQDVHRPLSREERKIQSYMRAFEVMEQGPPKRGRPKAEDIDIFGQGMDGPFPMVSRKKRNTQRERKSSSMEAQDLGEESSRPTQSSKKLDPYKKDRCGRTQLFKWSSRGDMSRVASLLEAGANPNEVDYAGWTPLHEACLEGHADIVRLLLQKGADVNSEGADSDTPLHDATENSHVEVVKVLLDHGARANAANAKGKTALDIAVDNEDRQIEQLIRNSMTKAESGLGNKKRGRRLVKRKNEASDRSLLAEVQPGSTDEVTPAKVKTRRLVPARELDSKRARKDRCEVRASSSPDVSVKMEVSSEGSVDALQPDQKPLQGFLGEESKAQAILADAVHSRAGCAGYPSEGARTPIPTPPPDNWTGGMKVPIKKETSERVTSPLPKPVLEEASRYLPLYTVQLMENDEPVFFVVDLQVSLLLGIPMEVMWTNYSFLARRVVNVNQKKRLWSPLASMLYPQQARENEKQAFLETRLHFVRLDQVVALIKAQYNHLSQCMITTTIDMGYQDSDAERSPSFSTTTPFLKSRPSSQHLPPKIAMKMKKCGLIRFNHDATT</sequence>
<feature type="compositionally biased region" description="Basic and acidic residues" evidence="4">
    <location>
        <begin position="223"/>
        <end position="241"/>
    </location>
</feature>
<feature type="repeat" description="ANK" evidence="3">
    <location>
        <begin position="423"/>
        <end position="455"/>
    </location>
</feature>
<protein>
    <submittedName>
        <fullName evidence="5">Uncharacterized protein</fullName>
    </submittedName>
</protein>
<feature type="region of interest" description="Disordered" evidence="4">
    <location>
        <begin position="1044"/>
        <end position="1068"/>
    </location>
</feature>
<keyword evidence="6" id="KW-1185">Reference proteome</keyword>
<dbReference type="Pfam" id="PF00023">
    <property type="entry name" value="Ank"/>
    <property type="match status" value="1"/>
</dbReference>
<dbReference type="InterPro" id="IPR036770">
    <property type="entry name" value="Ankyrin_rpt-contain_sf"/>
</dbReference>
<dbReference type="SMART" id="SM00248">
    <property type="entry name" value="ANK"/>
    <property type="match status" value="9"/>
</dbReference>
<comment type="caution">
    <text evidence="5">The sequence shown here is derived from an EMBL/GenBank/DDBJ whole genome shotgun (WGS) entry which is preliminary data.</text>
</comment>
<reference evidence="5" key="1">
    <citation type="submission" date="2020-01" db="EMBL/GenBank/DDBJ databases">
        <title>Genome Sequencing of Three Apophysomyces-Like Fungal Strains Confirms a Novel Fungal Genus in the Mucoromycota with divergent Burkholderia-like Endosymbiotic Bacteria.</title>
        <authorList>
            <person name="Stajich J.E."/>
            <person name="Macias A.M."/>
            <person name="Carter-House D."/>
            <person name="Lovett B."/>
            <person name="Kasson L.R."/>
            <person name="Berry K."/>
            <person name="Grigoriev I."/>
            <person name="Chang Y."/>
            <person name="Spatafora J."/>
            <person name="Kasson M.T."/>
        </authorList>
    </citation>
    <scope>NUCLEOTIDE SEQUENCE</scope>
    <source>
        <strain evidence="5">NRRL A-21654</strain>
    </source>
</reference>
<dbReference type="GO" id="GO:0004842">
    <property type="term" value="F:ubiquitin-protein transferase activity"/>
    <property type="evidence" value="ECO:0007669"/>
    <property type="project" value="TreeGrafter"/>
</dbReference>
<dbReference type="PROSITE" id="PS50297">
    <property type="entry name" value="ANK_REP_REGION"/>
    <property type="match status" value="8"/>
</dbReference>
<feature type="repeat" description="ANK" evidence="3">
    <location>
        <begin position="258"/>
        <end position="290"/>
    </location>
</feature>
<feature type="repeat" description="ANK" evidence="3">
    <location>
        <begin position="666"/>
        <end position="698"/>
    </location>
</feature>
<keyword evidence="2 3" id="KW-0040">ANK repeat</keyword>
<evidence type="ECO:0000256" key="4">
    <source>
        <dbReference type="SAM" id="MobiDB-lite"/>
    </source>
</evidence>
<keyword evidence="1" id="KW-0677">Repeat</keyword>
<dbReference type="PRINTS" id="PR01415">
    <property type="entry name" value="ANKYRIN"/>
</dbReference>
<dbReference type="Gene3D" id="1.25.40.20">
    <property type="entry name" value="Ankyrin repeat-containing domain"/>
    <property type="match status" value="4"/>
</dbReference>
<organism evidence="5 6">
    <name type="scientific">Apophysomyces ossiformis</name>
    <dbReference type="NCBI Taxonomy" id="679940"/>
    <lineage>
        <taxon>Eukaryota</taxon>
        <taxon>Fungi</taxon>
        <taxon>Fungi incertae sedis</taxon>
        <taxon>Mucoromycota</taxon>
        <taxon>Mucoromycotina</taxon>
        <taxon>Mucoromycetes</taxon>
        <taxon>Mucorales</taxon>
        <taxon>Mucorineae</taxon>
        <taxon>Mucoraceae</taxon>
        <taxon>Apophysomyces</taxon>
    </lineage>
</organism>
<feature type="compositionally biased region" description="Polar residues" evidence="4">
    <location>
        <begin position="1"/>
        <end position="17"/>
    </location>
</feature>
<evidence type="ECO:0000256" key="3">
    <source>
        <dbReference type="PROSITE-ProRule" id="PRU00023"/>
    </source>
</evidence>
<feature type="region of interest" description="Disordered" evidence="4">
    <location>
        <begin position="1"/>
        <end position="26"/>
    </location>
</feature>
<feature type="compositionally biased region" description="Basic and acidic residues" evidence="4">
    <location>
        <begin position="71"/>
        <end position="81"/>
    </location>
</feature>
<feature type="compositionally biased region" description="Polar residues" evidence="4">
    <location>
        <begin position="1050"/>
        <end position="1067"/>
    </location>
</feature>
<dbReference type="GO" id="GO:0085020">
    <property type="term" value="P:protein K6-linked ubiquitination"/>
    <property type="evidence" value="ECO:0007669"/>
    <property type="project" value="TreeGrafter"/>
</dbReference>
<feature type="compositionally biased region" description="Basic residues" evidence="4">
    <location>
        <begin position="765"/>
        <end position="774"/>
    </location>
</feature>
<evidence type="ECO:0000313" key="6">
    <source>
        <dbReference type="Proteomes" id="UP000605846"/>
    </source>
</evidence>
<feature type="region of interest" description="Disordered" evidence="4">
    <location>
        <begin position="760"/>
        <end position="783"/>
    </location>
</feature>
<feature type="region of interest" description="Disordered" evidence="4">
    <location>
        <begin position="56"/>
        <end position="261"/>
    </location>
</feature>
<dbReference type="Proteomes" id="UP000605846">
    <property type="component" value="Unassembled WGS sequence"/>
</dbReference>
<evidence type="ECO:0000256" key="1">
    <source>
        <dbReference type="ARBA" id="ARBA00022737"/>
    </source>
</evidence>
<feature type="repeat" description="ANK" evidence="3">
    <location>
        <begin position="699"/>
        <end position="731"/>
    </location>
</feature>
<dbReference type="Pfam" id="PF12796">
    <property type="entry name" value="Ank_2"/>
    <property type="match status" value="4"/>
</dbReference>
<proteinExistence type="predicted"/>
<evidence type="ECO:0000313" key="5">
    <source>
        <dbReference type="EMBL" id="KAF7732115.1"/>
    </source>
</evidence>
<feature type="repeat" description="ANK" evidence="3">
    <location>
        <begin position="390"/>
        <end position="422"/>
    </location>
</feature>
<feature type="compositionally biased region" description="Basic and acidic residues" evidence="4">
    <location>
        <begin position="152"/>
        <end position="179"/>
    </location>
</feature>
<feature type="repeat" description="ANK" evidence="3">
    <location>
        <begin position="291"/>
        <end position="323"/>
    </location>
</feature>
<dbReference type="AlphaFoldDB" id="A0A8H7BZ02"/>
<dbReference type="EMBL" id="JABAYA010000004">
    <property type="protein sequence ID" value="KAF7732115.1"/>
    <property type="molecule type" value="Genomic_DNA"/>
</dbReference>
<dbReference type="OrthoDB" id="194358at2759"/>
<feature type="repeat" description="ANK" evidence="3">
    <location>
        <begin position="324"/>
        <end position="356"/>
    </location>
</feature>
<dbReference type="SUPFAM" id="SSF48403">
    <property type="entry name" value="Ankyrin repeat"/>
    <property type="match status" value="2"/>
</dbReference>
<name>A0A8H7BZ02_9FUNG</name>